<evidence type="ECO:0000256" key="1">
    <source>
        <dbReference type="ARBA" id="ARBA00022737"/>
    </source>
</evidence>
<sequence length="302" mass="33095">MEYAVNPQLLDLLNGQESDYPHHLAQLHPHLHDLIAAASGSDEFEEYLRSLLIDQRGNRQGFSAVVISEIFRLIQACEQKKQGFSDSAAPDVWEHVKQARDHLNACGVAFNLESFFAAAERGETLKLVLFLKAGMKIDARDHHQKTPLIWASSFGHLPCVGLLLANQAQTDLADSGGYTAIHWAAANGHAEVIRLLLEHGANADLSSHAGKTPLIQAAARGQRDALMRLMEAGVALNTQDAEGNTALHKAITQGYVHVSQALIHHHADTHLLNREQCSAFDLATRHPNLAIRQLVKQQPISA</sequence>
<accession>A0A6M8SKY3</accession>
<dbReference type="PROSITE" id="PS50297">
    <property type="entry name" value="ANK_REP_REGION"/>
    <property type="match status" value="3"/>
</dbReference>
<dbReference type="RefSeq" id="WP_173531811.1">
    <property type="nucleotide sequence ID" value="NZ_CP054143.1"/>
</dbReference>
<dbReference type="InterPro" id="IPR036770">
    <property type="entry name" value="Ankyrin_rpt-contain_sf"/>
</dbReference>
<dbReference type="InterPro" id="IPR002110">
    <property type="entry name" value="Ankyrin_rpt"/>
</dbReference>
<protein>
    <submittedName>
        <fullName evidence="4">Ankyrin repeat domain-containing protein</fullName>
    </submittedName>
</protein>
<dbReference type="PANTHER" id="PTHR24171">
    <property type="entry name" value="ANKYRIN REPEAT DOMAIN-CONTAINING PROTEIN 39-RELATED"/>
    <property type="match status" value="1"/>
</dbReference>
<dbReference type="Proteomes" id="UP000504844">
    <property type="component" value="Chromosome"/>
</dbReference>
<keyword evidence="5" id="KW-1185">Reference proteome</keyword>
<feature type="repeat" description="ANK" evidence="3">
    <location>
        <begin position="209"/>
        <end position="241"/>
    </location>
</feature>
<dbReference type="SUPFAM" id="SSF48403">
    <property type="entry name" value="Ankyrin repeat"/>
    <property type="match status" value="1"/>
</dbReference>
<name>A0A6M8SKY3_9NEIS</name>
<gene>
    <name evidence="4" type="ORF">HQN60_00280</name>
</gene>
<dbReference type="Pfam" id="PF13637">
    <property type="entry name" value="Ank_4"/>
    <property type="match status" value="1"/>
</dbReference>
<keyword evidence="1" id="KW-0677">Repeat</keyword>
<evidence type="ECO:0000313" key="5">
    <source>
        <dbReference type="Proteomes" id="UP000504844"/>
    </source>
</evidence>
<proteinExistence type="predicted"/>
<dbReference type="Pfam" id="PF12796">
    <property type="entry name" value="Ank_2"/>
    <property type="match status" value="1"/>
</dbReference>
<dbReference type="Gene3D" id="1.25.40.20">
    <property type="entry name" value="Ankyrin repeat-containing domain"/>
    <property type="match status" value="2"/>
</dbReference>
<evidence type="ECO:0000256" key="2">
    <source>
        <dbReference type="ARBA" id="ARBA00023043"/>
    </source>
</evidence>
<feature type="repeat" description="ANK" evidence="3">
    <location>
        <begin position="176"/>
        <end position="208"/>
    </location>
</feature>
<feature type="repeat" description="ANK" evidence="3">
    <location>
        <begin position="242"/>
        <end position="274"/>
    </location>
</feature>
<reference evidence="4 5" key="1">
    <citation type="submission" date="2020-05" db="EMBL/GenBank/DDBJ databases">
        <title>Complete genome sequence of Deefgea sp. D17.</title>
        <authorList>
            <person name="Bae J.-W."/>
            <person name="Han J.E."/>
        </authorList>
    </citation>
    <scope>NUCLEOTIDE SEQUENCE [LARGE SCALE GENOMIC DNA]</scope>
    <source>
        <strain evidence="4 5">D17</strain>
    </source>
</reference>
<dbReference type="AlphaFoldDB" id="A0A6M8SKY3"/>
<dbReference type="KEGG" id="dee:HQN60_00280"/>
<organism evidence="4 5">
    <name type="scientific">Deefgea piscis</name>
    <dbReference type="NCBI Taxonomy" id="2739061"/>
    <lineage>
        <taxon>Bacteria</taxon>
        <taxon>Pseudomonadati</taxon>
        <taxon>Pseudomonadota</taxon>
        <taxon>Betaproteobacteria</taxon>
        <taxon>Neisseriales</taxon>
        <taxon>Chitinibacteraceae</taxon>
        <taxon>Deefgea</taxon>
    </lineage>
</organism>
<keyword evidence="2 3" id="KW-0040">ANK repeat</keyword>
<dbReference type="SMART" id="SM00248">
    <property type="entry name" value="ANK"/>
    <property type="match status" value="4"/>
</dbReference>
<dbReference type="PROSITE" id="PS50088">
    <property type="entry name" value="ANK_REPEAT"/>
    <property type="match status" value="3"/>
</dbReference>
<dbReference type="EMBL" id="CP054143">
    <property type="protein sequence ID" value="QKJ65301.1"/>
    <property type="molecule type" value="Genomic_DNA"/>
</dbReference>
<evidence type="ECO:0000313" key="4">
    <source>
        <dbReference type="EMBL" id="QKJ65301.1"/>
    </source>
</evidence>
<evidence type="ECO:0000256" key="3">
    <source>
        <dbReference type="PROSITE-ProRule" id="PRU00023"/>
    </source>
</evidence>